<keyword evidence="2" id="KW-1185">Reference proteome</keyword>
<feature type="non-terminal residue" evidence="1">
    <location>
        <position position="1"/>
    </location>
</feature>
<comment type="caution">
    <text evidence="1">The sequence shown here is derived from an EMBL/GenBank/DDBJ whole genome shotgun (WGS) entry which is preliminary data.</text>
</comment>
<accession>A0ACA9R0B7</accession>
<organism evidence="1 2">
    <name type="scientific">Racocetra persica</name>
    <dbReference type="NCBI Taxonomy" id="160502"/>
    <lineage>
        <taxon>Eukaryota</taxon>
        <taxon>Fungi</taxon>
        <taxon>Fungi incertae sedis</taxon>
        <taxon>Mucoromycota</taxon>
        <taxon>Glomeromycotina</taxon>
        <taxon>Glomeromycetes</taxon>
        <taxon>Diversisporales</taxon>
        <taxon>Gigasporaceae</taxon>
        <taxon>Racocetra</taxon>
    </lineage>
</organism>
<dbReference type="Proteomes" id="UP000789920">
    <property type="component" value="Unassembled WGS sequence"/>
</dbReference>
<reference evidence="1" key="1">
    <citation type="submission" date="2021-06" db="EMBL/GenBank/DDBJ databases">
        <authorList>
            <person name="Kallberg Y."/>
            <person name="Tangrot J."/>
            <person name="Rosling A."/>
        </authorList>
    </citation>
    <scope>NUCLEOTIDE SEQUENCE</scope>
    <source>
        <strain evidence="1">MA461A</strain>
    </source>
</reference>
<dbReference type="EMBL" id="CAJVQC010040648">
    <property type="protein sequence ID" value="CAG8771278.1"/>
    <property type="molecule type" value="Genomic_DNA"/>
</dbReference>
<gene>
    <name evidence="1" type="ORF">RPERSI_LOCUS16432</name>
</gene>
<proteinExistence type="predicted"/>
<evidence type="ECO:0000313" key="1">
    <source>
        <dbReference type="EMBL" id="CAG8771278.1"/>
    </source>
</evidence>
<evidence type="ECO:0000313" key="2">
    <source>
        <dbReference type="Proteomes" id="UP000789920"/>
    </source>
</evidence>
<sequence>TFDNRSLMIICMNKSQAIVWKNIECFQIDMVFKRVRENINEFEINNYCENYNQKESPMINYIHNKGWKYILGDLDQEQAKELGLALANIEPKNINTCERNNNIKQLMIEISTATTKLRIEEIFETLKKINTENLEG</sequence>
<name>A0ACA9R0B7_9GLOM</name>
<protein>
    <submittedName>
        <fullName evidence="1">31518_t:CDS:1</fullName>
    </submittedName>
</protein>